<accession>A0A7S4A9S0</accession>
<evidence type="ECO:0000313" key="1">
    <source>
        <dbReference type="EMBL" id="CAE0708284.1"/>
    </source>
</evidence>
<name>A0A7S4A9S0_9STRA</name>
<gene>
    <name evidence="1" type="ORF">PAUS00366_LOCUS1004</name>
</gene>
<reference evidence="1" key="1">
    <citation type="submission" date="2021-01" db="EMBL/GenBank/DDBJ databases">
        <authorList>
            <person name="Corre E."/>
            <person name="Pelletier E."/>
            <person name="Niang G."/>
            <person name="Scheremetjew M."/>
            <person name="Finn R."/>
            <person name="Kale V."/>
            <person name="Holt S."/>
            <person name="Cochrane G."/>
            <person name="Meng A."/>
            <person name="Brown T."/>
            <person name="Cohen L."/>
        </authorList>
    </citation>
    <scope>NUCLEOTIDE SEQUENCE</scope>
    <source>
        <strain evidence="1">10249 10 AB</strain>
    </source>
</reference>
<protein>
    <submittedName>
        <fullName evidence="1">Uncharacterized protein</fullName>
    </submittedName>
</protein>
<dbReference type="AlphaFoldDB" id="A0A7S4A9S0"/>
<dbReference type="EMBL" id="HBIX01001326">
    <property type="protein sequence ID" value="CAE0708284.1"/>
    <property type="molecule type" value="Transcribed_RNA"/>
</dbReference>
<proteinExistence type="predicted"/>
<organism evidence="1">
    <name type="scientific">Pseudo-nitzschia australis</name>
    <dbReference type="NCBI Taxonomy" id="44445"/>
    <lineage>
        <taxon>Eukaryota</taxon>
        <taxon>Sar</taxon>
        <taxon>Stramenopiles</taxon>
        <taxon>Ochrophyta</taxon>
        <taxon>Bacillariophyta</taxon>
        <taxon>Bacillariophyceae</taxon>
        <taxon>Bacillariophycidae</taxon>
        <taxon>Bacillariales</taxon>
        <taxon>Bacillariaceae</taxon>
        <taxon>Pseudo-nitzschia</taxon>
    </lineage>
</organism>
<sequence>MVAQVATSASISRLTSLSSSKAPIADDVKNIILNESSRIIDSEQDYKDELAFCNRLACILTKERELPKICQGFPTVVQTVNEHAEKLQHQEIFHQTWQRNLQRTNTSSFPMPPISGR</sequence>